<keyword evidence="10" id="KW-0943">RNA-mediated gene silencing</keyword>
<keyword evidence="5" id="KW-0547">Nucleotide-binding</keyword>
<dbReference type="RefSeq" id="XP_001838927.2">
    <property type="nucleotide sequence ID" value="XM_001838875.2"/>
</dbReference>
<accession>A8P5F1</accession>
<keyword evidence="6" id="KW-0378">Hydrolase</keyword>
<evidence type="ECO:0000259" key="13">
    <source>
        <dbReference type="Pfam" id="PF13086"/>
    </source>
</evidence>
<evidence type="ECO:0000256" key="8">
    <source>
        <dbReference type="ARBA" id="ARBA00022840"/>
    </source>
</evidence>
<dbReference type="InParanoid" id="A8P5F1"/>
<dbReference type="OrthoDB" id="6513042at2759"/>
<name>A8P5F1_COPC7</name>
<dbReference type="Pfam" id="PF13086">
    <property type="entry name" value="AAA_11"/>
    <property type="match status" value="2"/>
</dbReference>
<evidence type="ECO:0000256" key="7">
    <source>
        <dbReference type="ARBA" id="ARBA00022806"/>
    </source>
</evidence>
<dbReference type="PANTHER" id="PTHR45418:SF1">
    <property type="entry name" value="CANCER_TESTIS ANTIGEN 55"/>
    <property type="match status" value="1"/>
</dbReference>
<dbReference type="EC" id="3.6.4.13" evidence="3"/>
<evidence type="ECO:0000256" key="5">
    <source>
        <dbReference type="ARBA" id="ARBA00022741"/>
    </source>
</evidence>
<evidence type="ECO:0000313" key="16">
    <source>
        <dbReference type="EMBL" id="EAU82858.2"/>
    </source>
</evidence>
<dbReference type="GO" id="GO:0003723">
    <property type="term" value="F:RNA binding"/>
    <property type="evidence" value="ECO:0007669"/>
    <property type="project" value="UniProtKB-KW"/>
</dbReference>
<dbReference type="Proteomes" id="UP000001861">
    <property type="component" value="Unassembled WGS sequence"/>
</dbReference>
<keyword evidence="17" id="KW-1185">Reference proteome</keyword>
<dbReference type="VEuPathDB" id="FungiDB:CC1G_05480"/>
<comment type="catalytic activity">
    <reaction evidence="11">
        <text>ATP + H2O = ADP + phosphate + H(+)</text>
        <dbReference type="Rhea" id="RHEA:13065"/>
        <dbReference type="ChEBI" id="CHEBI:15377"/>
        <dbReference type="ChEBI" id="CHEBI:15378"/>
        <dbReference type="ChEBI" id="CHEBI:30616"/>
        <dbReference type="ChEBI" id="CHEBI:43474"/>
        <dbReference type="ChEBI" id="CHEBI:456216"/>
        <dbReference type="EC" id="3.6.4.13"/>
    </reaction>
</comment>
<feature type="region of interest" description="Disordered" evidence="12">
    <location>
        <begin position="901"/>
        <end position="931"/>
    </location>
</feature>
<evidence type="ECO:0000256" key="10">
    <source>
        <dbReference type="ARBA" id="ARBA00023158"/>
    </source>
</evidence>
<dbReference type="Pfam" id="PF13087">
    <property type="entry name" value="AAA_12"/>
    <property type="match status" value="1"/>
</dbReference>
<dbReference type="FunFam" id="3.40.50.300:FF:000608">
    <property type="entry name" value="Mov10 RISC complex RNA helicase"/>
    <property type="match status" value="1"/>
</dbReference>
<dbReference type="InterPro" id="IPR027417">
    <property type="entry name" value="P-loop_NTPase"/>
</dbReference>
<gene>
    <name evidence="16" type="ORF">CC1G_05480</name>
</gene>
<evidence type="ECO:0000259" key="15">
    <source>
        <dbReference type="Pfam" id="PF21634"/>
    </source>
</evidence>
<feature type="domain" description="Helicase MOV-10-like beta-barrel" evidence="15">
    <location>
        <begin position="299"/>
        <end position="372"/>
    </location>
</feature>
<dbReference type="PANTHER" id="PTHR45418">
    <property type="entry name" value="CANCER/TESTIS ANTIGEN 55"/>
    <property type="match status" value="1"/>
</dbReference>
<keyword evidence="9" id="KW-0694">RNA-binding</keyword>
<dbReference type="AlphaFoldDB" id="A8P5F1"/>
<evidence type="ECO:0000256" key="4">
    <source>
        <dbReference type="ARBA" id="ARBA00022490"/>
    </source>
</evidence>
<keyword evidence="4" id="KW-0963">Cytoplasm</keyword>
<dbReference type="Gene3D" id="2.60.40.10">
    <property type="entry name" value="Immunoglobulins"/>
    <property type="match status" value="1"/>
</dbReference>
<dbReference type="GO" id="GO:0031047">
    <property type="term" value="P:regulatory ncRNA-mediated gene silencing"/>
    <property type="evidence" value="ECO:0007669"/>
    <property type="project" value="UniProtKB-KW"/>
</dbReference>
<comment type="subcellular location">
    <subcellularLocation>
        <location evidence="1">Cytoplasm</location>
        <location evidence="1">Cytoplasmic ribonucleoprotein granule</location>
    </subcellularLocation>
</comment>
<dbReference type="InterPro" id="IPR026122">
    <property type="entry name" value="MOV-10/SDE3_DEXXQ/H-box"/>
</dbReference>
<evidence type="ECO:0000313" key="17">
    <source>
        <dbReference type="Proteomes" id="UP000001861"/>
    </source>
</evidence>
<evidence type="ECO:0000256" key="1">
    <source>
        <dbReference type="ARBA" id="ARBA00004331"/>
    </source>
</evidence>
<evidence type="ECO:0000256" key="9">
    <source>
        <dbReference type="ARBA" id="ARBA00022884"/>
    </source>
</evidence>
<dbReference type="OMA" id="NDWDQDQ"/>
<dbReference type="GO" id="GO:0036464">
    <property type="term" value="C:cytoplasmic ribonucleoprotein granule"/>
    <property type="evidence" value="ECO:0007669"/>
    <property type="project" value="UniProtKB-SubCell"/>
</dbReference>
<dbReference type="GO" id="GO:0032574">
    <property type="term" value="F:5'-3' RNA helicase activity"/>
    <property type="evidence" value="ECO:0007669"/>
    <property type="project" value="InterPro"/>
</dbReference>
<dbReference type="eggNOG" id="KOG1804">
    <property type="taxonomic scope" value="Eukaryota"/>
</dbReference>
<dbReference type="InterPro" id="IPR013783">
    <property type="entry name" value="Ig-like_fold"/>
</dbReference>
<dbReference type="EMBL" id="AACS02000011">
    <property type="protein sequence ID" value="EAU82858.2"/>
    <property type="molecule type" value="Genomic_DNA"/>
</dbReference>
<keyword evidence="8" id="KW-0067">ATP-binding</keyword>
<dbReference type="GeneID" id="6015522"/>
<dbReference type="InterPro" id="IPR047187">
    <property type="entry name" value="SF1_C_Upf1"/>
</dbReference>
<evidence type="ECO:0000256" key="6">
    <source>
        <dbReference type="ARBA" id="ARBA00022801"/>
    </source>
</evidence>
<feature type="domain" description="DNA2/NAM7 helicase helicase" evidence="13">
    <location>
        <begin position="516"/>
        <end position="609"/>
    </location>
</feature>
<dbReference type="CDD" id="cd18808">
    <property type="entry name" value="SF1_C_Upf1"/>
    <property type="match status" value="1"/>
</dbReference>
<dbReference type="GO" id="GO:0005524">
    <property type="term" value="F:ATP binding"/>
    <property type="evidence" value="ECO:0007669"/>
    <property type="project" value="UniProtKB-KW"/>
</dbReference>
<evidence type="ECO:0000256" key="2">
    <source>
        <dbReference type="ARBA" id="ARBA00005601"/>
    </source>
</evidence>
<sequence length="931" mass="105475">MKEAQGRAAGQNTGAAADPQAVRRCDRCPRTVPERWWMSHQEYHARQDKRTAYQAAMEQAENDKEGIVVTGKDGIDFGVLDADSAVEVTVTIENTTAEYAFSVKACRMRSSTRGDEHGKMFSARLKGKSKGIRAGSSRTLSIVFHPGYAGKYEDTLELLFWHLDLRRSFVITRRVTATVGDQEDHELLRAKAPYTGPKETPRFRPDGTKIIPSLRPPTWTKTNWTDRLPEYKVPQKIIDVAFNPKIRNQNAIRNNYYCTWRKNGQGKFSPFISKYDRLTIEYRQDLDRYALEDVEIKPNYPRYELKVPGLAENRPSVLVGDFILVSESNPAIAFENRTWYEGRVHEVRMDEVVLRFGDGFNTYRGNRFDVRFVLNRLPYRRMHHALVNSFAPRRILFPGPQDILGLKRVTAQQKAAIVPYYRQLKDDDEQLETVTAILHQNPGSAPFIVFGPPGTGKTVTIIEAMKQLLDKDPNVRILACAPSNSAADLLAQKLADRGPKVVFRLNSLTRKVSDLPKNLKEFSRINENTVFAVPPVEELLQYRVVVATCLSGGVPASLGVKRGHYSHIFIDEAGQGKEPEVIFPIKSLAGPKTNIILAGDNQQLGPIVQCNIAAGLGLKTSYLARLMDRDVYNLDNGGRGITIVKLVKNFRSHPAILEFSNDHFYSSELQPCGDRAMICSLETFEELPKKRFPLIFHGIVGKDQREASSPSFFNVEEASQVKKYCKALLDNRKLRLTAEHIGIITPYHAQRCKILDLLHKEVKMRDIKVGSVEEFQGQERRIIIMSTVRSNTEYVSSDITRSLGFVANSRRMNVAITRAQALLVVIGNPIVLSLDPLWRSFLGFIHTRGGWRGKQIDWNPVDLESSLAGTSFEARRRTEAEREMEETIQRLKALIVQRHEDSDVELDLEDSDDEEGEYATAFERPILREAE</sequence>
<feature type="domain" description="DNA2/NAM7 helicase helicase" evidence="13">
    <location>
        <begin position="427"/>
        <end position="496"/>
    </location>
</feature>
<dbReference type="SUPFAM" id="SSF52540">
    <property type="entry name" value="P-loop containing nucleoside triphosphate hydrolases"/>
    <property type="match status" value="1"/>
</dbReference>
<evidence type="ECO:0000256" key="12">
    <source>
        <dbReference type="SAM" id="MobiDB-lite"/>
    </source>
</evidence>
<evidence type="ECO:0000256" key="3">
    <source>
        <dbReference type="ARBA" id="ARBA00012552"/>
    </source>
</evidence>
<reference evidence="16 17" key="1">
    <citation type="journal article" date="2010" name="Proc. Natl. Acad. Sci. U.S.A.">
        <title>Insights into evolution of multicellular fungi from the assembled chromosomes of the mushroom Coprinopsis cinerea (Coprinus cinereus).</title>
        <authorList>
            <person name="Stajich J.E."/>
            <person name="Wilke S.K."/>
            <person name="Ahren D."/>
            <person name="Au C.H."/>
            <person name="Birren B.W."/>
            <person name="Borodovsky M."/>
            <person name="Burns C."/>
            <person name="Canback B."/>
            <person name="Casselton L.A."/>
            <person name="Cheng C.K."/>
            <person name="Deng J."/>
            <person name="Dietrich F.S."/>
            <person name="Fargo D.C."/>
            <person name="Farman M.L."/>
            <person name="Gathman A.C."/>
            <person name="Goldberg J."/>
            <person name="Guigo R."/>
            <person name="Hoegger P.J."/>
            <person name="Hooker J.B."/>
            <person name="Huggins A."/>
            <person name="James T.Y."/>
            <person name="Kamada T."/>
            <person name="Kilaru S."/>
            <person name="Kodira C."/>
            <person name="Kues U."/>
            <person name="Kupfer D."/>
            <person name="Kwan H.S."/>
            <person name="Lomsadze A."/>
            <person name="Li W."/>
            <person name="Lilly W.W."/>
            <person name="Ma L.J."/>
            <person name="Mackey A.J."/>
            <person name="Manning G."/>
            <person name="Martin F."/>
            <person name="Muraguchi H."/>
            <person name="Natvig D.O."/>
            <person name="Palmerini H."/>
            <person name="Ramesh M.A."/>
            <person name="Rehmeyer C.J."/>
            <person name="Roe B.A."/>
            <person name="Shenoy N."/>
            <person name="Stanke M."/>
            <person name="Ter-Hovhannisyan V."/>
            <person name="Tunlid A."/>
            <person name="Velagapudi R."/>
            <person name="Vision T.J."/>
            <person name="Zeng Q."/>
            <person name="Zolan M.E."/>
            <person name="Pukkila P.J."/>
        </authorList>
    </citation>
    <scope>NUCLEOTIDE SEQUENCE [LARGE SCALE GENOMIC DNA]</scope>
    <source>
        <strain evidence="17">Okayama-7 / 130 / ATCC MYA-4618 / FGSC 9003</strain>
    </source>
</reference>
<comment type="caution">
    <text evidence="16">The sequence shown here is derived from an EMBL/GenBank/DDBJ whole genome shotgun (WGS) entry which is preliminary data.</text>
</comment>
<evidence type="ECO:0000259" key="14">
    <source>
        <dbReference type="Pfam" id="PF13087"/>
    </source>
</evidence>
<dbReference type="InterPro" id="IPR041679">
    <property type="entry name" value="DNA2/NAM7-like_C"/>
</dbReference>
<feature type="domain" description="DNA2/NAM7 helicase-like C-terminal" evidence="14">
    <location>
        <begin position="630"/>
        <end position="828"/>
    </location>
</feature>
<proteinExistence type="inferred from homology"/>
<organism evidence="16 17">
    <name type="scientific">Coprinopsis cinerea (strain Okayama-7 / 130 / ATCC MYA-4618 / FGSC 9003)</name>
    <name type="common">Inky cap fungus</name>
    <name type="synonym">Hormographiella aspergillata</name>
    <dbReference type="NCBI Taxonomy" id="240176"/>
    <lineage>
        <taxon>Eukaryota</taxon>
        <taxon>Fungi</taxon>
        <taxon>Dikarya</taxon>
        <taxon>Basidiomycota</taxon>
        <taxon>Agaricomycotina</taxon>
        <taxon>Agaricomycetes</taxon>
        <taxon>Agaricomycetidae</taxon>
        <taxon>Agaricales</taxon>
        <taxon>Agaricineae</taxon>
        <taxon>Psathyrellaceae</taxon>
        <taxon>Coprinopsis</taxon>
    </lineage>
</organism>
<evidence type="ECO:0000256" key="11">
    <source>
        <dbReference type="ARBA" id="ARBA00047984"/>
    </source>
</evidence>
<dbReference type="InterPro" id="IPR049080">
    <property type="entry name" value="MOV-10-like_beta-barrel"/>
</dbReference>
<dbReference type="GO" id="GO:0016787">
    <property type="term" value="F:hydrolase activity"/>
    <property type="evidence" value="ECO:0007669"/>
    <property type="project" value="UniProtKB-KW"/>
</dbReference>
<dbReference type="InterPro" id="IPR041677">
    <property type="entry name" value="DNA2/NAM7_AAA_11"/>
</dbReference>
<keyword evidence="7 16" id="KW-0347">Helicase</keyword>
<dbReference type="Gene3D" id="3.40.50.300">
    <property type="entry name" value="P-loop containing nucleotide triphosphate hydrolases"/>
    <property type="match status" value="2"/>
</dbReference>
<dbReference type="Pfam" id="PF21634">
    <property type="entry name" value="MOV-10_beta-barrel"/>
    <property type="match status" value="1"/>
</dbReference>
<dbReference type="KEGG" id="cci:CC1G_05480"/>
<dbReference type="CDD" id="cd18038">
    <property type="entry name" value="DEXXQc_Helz-like"/>
    <property type="match status" value="1"/>
</dbReference>
<feature type="compositionally biased region" description="Acidic residues" evidence="12">
    <location>
        <begin position="902"/>
        <end position="917"/>
    </location>
</feature>
<feature type="region of interest" description="Disordered" evidence="12">
    <location>
        <begin position="1"/>
        <end position="20"/>
    </location>
</feature>
<protein>
    <recommendedName>
        <fullName evidence="3">RNA helicase</fullName>
        <ecNumber evidence="3">3.6.4.13</ecNumber>
    </recommendedName>
</protein>
<comment type="similarity">
    <text evidence="2">Belongs to the DNA2/NAM7 helicase family. SDE3 subfamily.</text>
</comment>
<dbReference type="HOGENOM" id="CLU_001666_6_3_1"/>